<feature type="repeat" description="WD" evidence="3">
    <location>
        <begin position="132"/>
        <end position="164"/>
    </location>
</feature>
<protein>
    <recommendedName>
        <fullName evidence="6">WD40 repeat-like protein</fullName>
    </recommendedName>
</protein>
<feature type="repeat" description="WD" evidence="3">
    <location>
        <begin position="328"/>
        <end position="364"/>
    </location>
</feature>
<dbReference type="AlphaFoldDB" id="A0A0C9T942"/>
<dbReference type="HOGENOM" id="CLU_000288_57_23_1"/>
<reference evidence="4 5" key="1">
    <citation type="submission" date="2014-06" db="EMBL/GenBank/DDBJ databases">
        <authorList>
            <consortium name="DOE Joint Genome Institute"/>
            <person name="Kuo A."/>
            <person name="Kohler A."/>
            <person name="Nagy L.G."/>
            <person name="Floudas D."/>
            <person name="Copeland A."/>
            <person name="Barry K.W."/>
            <person name="Cichocki N."/>
            <person name="Veneault-Fourrey C."/>
            <person name="LaButti K."/>
            <person name="Lindquist E.A."/>
            <person name="Lipzen A."/>
            <person name="Lundell T."/>
            <person name="Morin E."/>
            <person name="Murat C."/>
            <person name="Sun H."/>
            <person name="Tunlid A."/>
            <person name="Henrissat B."/>
            <person name="Grigoriev I.V."/>
            <person name="Hibbett D.S."/>
            <person name="Martin F."/>
            <person name="Nordberg H.P."/>
            <person name="Cantor M.N."/>
            <person name="Hua S.X."/>
        </authorList>
    </citation>
    <scope>NUCLEOTIDE SEQUENCE [LARGE SCALE GENOMIC DNA]</scope>
    <source>
        <strain evidence="4 5">ATCC 200175</strain>
    </source>
</reference>
<feature type="repeat" description="WD" evidence="3">
    <location>
        <begin position="195"/>
        <end position="221"/>
    </location>
</feature>
<dbReference type="PANTHER" id="PTHR19848">
    <property type="entry name" value="WD40 REPEAT PROTEIN"/>
    <property type="match status" value="1"/>
</dbReference>
<evidence type="ECO:0000256" key="1">
    <source>
        <dbReference type="ARBA" id="ARBA00022574"/>
    </source>
</evidence>
<dbReference type="Gene3D" id="2.130.10.10">
    <property type="entry name" value="YVTN repeat-like/Quinoprotein amine dehydrogenase"/>
    <property type="match status" value="1"/>
</dbReference>
<evidence type="ECO:0000256" key="3">
    <source>
        <dbReference type="PROSITE-ProRule" id="PRU00221"/>
    </source>
</evidence>
<dbReference type="InterPro" id="IPR019775">
    <property type="entry name" value="WD40_repeat_CS"/>
</dbReference>
<dbReference type="OrthoDB" id="17410at2759"/>
<feature type="repeat" description="WD" evidence="3">
    <location>
        <begin position="233"/>
        <end position="271"/>
    </location>
</feature>
<dbReference type="PROSITE" id="PS50082">
    <property type="entry name" value="WD_REPEATS_2"/>
    <property type="match status" value="6"/>
</dbReference>
<evidence type="ECO:0000313" key="5">
    <source>
        <dbReference type="Proteomes" id="UP000053647"/>
    </source>
</evidence>
<dbReference type="InterPro" id="IPR020472">
    <property type="entry name" value="WD40_PAC1"/>
</dbReference>
<evidence type="ECO:0000313" key="4">
    <source>
        <dbReference type="EMBL" id="KIJ12155.1"/>
    </source>
</evidence>
<dbReference type="PRINTS" id="PR00320">
    <property type="entry name" value="GPROTEINBRPT"/>
</dbReference>
<sequence length="364" mass="39641">MSYSLDPLTAPVYSVKEGNGWRAVFNPDARRQMDVQPYLSYVHKGVVCCVRFSADGSLLAVGTDNAVVLYDLKQQINTSFPLGSEEESGEARKANHARSVIISPDNKLLVAGSEDKYIRVWNLETGEFLRTLSGHRGEVYALAFTSDSGTLLTASGDRTVRVWDATQFSAEVLEPSCRVLCPTKLEEKSSKLVFTSVSVDASGSFVAAGSLDGMIRVWDIRPASGKEDPVGVLQGHTDGVYGIQFLPSGMGSSVMSLVSASLDRTLKRWEILPDEKQFLCKKTLSGHTDAVLSASLLQVGREERLASSSRDGTVRLWDLKTGMPYFMIQGHTNTVTSVDLSSDGTLLASGSGDHTVRIWKYNLQ</sequence>
<feature type="repeat" description="WD" evidence="3">
    <location>
        <begin position="284"/>
        <end position="322"/>
    </location>
</feature>
<dbReference type="Proteomes" id="UP000053647">
    <property type="component" value="Unassembled WGS sequence"/>
</dbReference>
<organism evidence="4 5">
    <name type="scientific">Paxillus involutus ATCC 200175</name>
    <dbReference type="NCBI Taxonomy" id="664439"/>
    <lineage>
        <taxon>Eukaryota</taxon>
        <taxon>Fungi</taxon>
        <taxon>Dikarya</taxon>
        <taxon>Basidiomycota</taxon>
        <taxon>Agaricomycotina</taxon>
        <taxon>Agaricomycetes</taxon>
        <taxon>Agaricomycetidae</taxon>
        <taxon>Boletales</taxon>
        <taxon>Paxilineae</taxon>
        <taxon>Paxillaceae</taxon>
        <taxon>Paxillus</taxon>
    </lineage>
</organism>
<keyword evidence="2" id="KW-0677">Repeat</keyword>
<accession>A0A0C9T942</accession>
<keyword evidence="1 3" id="KW-0853">WD repeat</keyword>
<keyword evidence="5" id="KW-1185">Reference proteome</keyword>
<reference evidence="5" key="2">
    <citation type="submission" date="2015-01" db="EMBL/GenBank/DDBJ databases">
        <title>Evolutionary Origins and Diversification of the Mycorrhizal Mutualists.</title>
        <authorList>
            <consortium name="DOE Joint Genome Institute"/>
            <consortium name="Mycorrhizal Genomics Consortium"/>
            <person name="Kohler A."/>
            <person name="Kuo A."/>
            <person name="Nagy L.G."/>
            <person name="Floudas D."/>
            <person name="Copeland A."/>
            <person name="Barry K.W."/>
            <person name="Cichocki N."/>
            <person name="Veneault-Fourrey C."/>
            <person name="LaButti K."/>
            <person name="Lindquist E.A."/>
            <person name="Lipzen A."/>
            <person name="Lundell T."/>
            <person name="Morin E."/>
            <person name="Murat C."/>
            <person name="Riley R."/>
            <person name="Ohm R."/>
            <person name="Sun H."/>
            <person name="Tunlid A."/>
            <person name="Henrissat B."/>
            <person name="Grigoriev I.V."/>
            <person name="Hibbett D.S."/>
            <person name="Martin F."/>
        </authorList>
    </citation>
    <scope>NUCLEOTIDE SEQUENCE [LARGE SCALE GENOMIC DNA]</scope>
    <source>
        <strain evidence="5">ATCC 200175</strain>
    </source>
</reference>
<gene>
    <name evidence="4" type="ORF">PAXINDRAFT_171303</name>
</gene>
<dbReference type="SMART" id="SM00320">
    <property type="entry name" value="WD40"/>
    <property type="match status" value="7"/>
</dbReference>
<evidence type="ECO:0008006" key="6">
    <source>
        <dbReference type="Google" id="ProtNLM"/>
    </source>
</evidence>
<evidence type="ECO:0000256" key="2">
    <source>
        <dbReference type="ARBA" id="ARBA00022737"/>
    </source>
</evidence>
<dbReference type="InterPro" id="IPR001680">
    <property type="entry name" value="WD40_rpt"/>
</dbReference>
<dbReference type="PROSITE" id="PS00678">
    <property type="entry name" value="WD_REPEATS_1"/>
    <property type="match status" value="3"/>
</dbReference>
<dbReference type="SUPFAM" id="SSF50978">
    <property type="entry name" value="WD40 repeat-like"/>
    <property type="match status" value="1"/>
</dbReference>
<dbReference type="InterPro" id="IPR036322">
    <property type="entry name" value="WD40_repeat_dom_sf"/>
</dbReference>
<dbReference type="InterPro" id="IPR015943">
    <property type="entry name" value="WD40/YVTN_repeat-like_dom_sf"/>
</dbReference>
<dbReference type="Pfam" id="PF00400">
    <property type="entry name" value="WD40"/>
    <property type="match status" value="7"/>
</dbReference>
<name>A0A0C9T942_PAXIN</name>
<dbReference type="PANTHER" id="PTHR19848:SF8">
    <property type="entry name" value="F-BOX AND WD REPEAT DOMAIN CONTAINING 7"/>
    <property type="match status" value="1"/>
</dbReference>
<feature type="repeat" description="WD" evidence="3">
    <location>
        <begin position="99"/>
        <end position="131"/>
    </location>
</feature>
<dbReference type="PROSITE" id="PS50294">
    <property type="entry name" value="WD_REPEATS_REGION"/>
    <property type="match status" value="5"/>
</dbReference>
<proteinExistence type="predicted"/>
<dbReference type="EMBL" id="KN819367">
    <property type="protein sequence ID" value="KIJ12155.1"/>
    <property type="molecule type" value="Genomic_DNA"/>
</dbReference>
<dbReference type="CDD" id="cd00200">
    <property type="entry name" value="WD40"/>
    <property type="match status" value="1"/>
</dbReference>